<evidence type="ECO:0000256" key="1">
    <source>
        <dbReference type="ARBA" id="ARBA00000085"/>
    </source>
</evidence>
<dbReference type="GO" id="GO:0005524">
    <property type="term" value="F:ATP binding"/>
    <property type="evidence" value="ECO:0007669"/>
    <property type="project" value="UniProtKB-KW"/>
</dbReference>
<dbReference type="SMART" id="SM00387">
    <property type="entry name" value="HATPase_c"/>
    <property type="match status" value="1"/>
</dbReference>
<dbReference type="Proteomes" id="UP000037020">
    <property type="component" value="Unassembled WGS sequence"/>
</dbReference>
<dbReference type="Pfam" id="PF02518">
    <property type="entry name" value="HATPase_c"/>
    <property type="match status" value="1"/>
</dbReference>
<dbReference type="PANTHER" id="PTHR45436:SF5">
    <property type="entry name" value="SENSOR HISTIDINE KINASE TRCS"/>
    <property type="match status" value="1"/>
</dbReference>
<evidence type="ECO:0000256" key="3">
    <source>
        <dbReference type="ARBA" id="ARBA00022553"/>
    </source>
</evidence>
<dbReference type="InterPro" id="IPR003594">
    <property type="entry name" value="HATPase_dom"/>
</dbReference>
<dbReference type="PANTHER" id="PTHR45436">
    <property type="entry name" value="SENSOR HISTIDINE KINASE YKOH"/>
    <property type="match status" value="1"/>
</dbReference>
<dbReference type="EMBL" id="LGUT01003048">
    <property type="protein sequence ID" value="KOG86069.1"/>
    <property type="molecule type" value="Genomic_DNA"/>
</dbReference>
<feature type="non-terminal residue" evidence="8">
    <location>
        <position position="1"/>
    </location>
</feature>
<dbReference type="InterPro" id="IPR036890">
    <property type="entry name" value="HATPase_C_sf"/>
</dbReference>
<name>A0ABR5IY31_9ACTN</name>
<keyword evidence="5" id="KW-0418">Kinase</keyword>
<dbReference type="InterPro" id="IPR050428">
    <property type="entry name" value="TCS_sensor_his_kinase"/>
</dbReference>
<sequence length="436" mass="48235">AAAEAVRRGRLIDALRRRSAEREAVLQDRLDQHVAEIHRLTQEMLPRAVTLLRRSIPLEDVIIQVTPAVEFEPEYATAHRKLLRAVVTAVHIEEDMRETAQRAFVNIARRVQAIVNQQATDIREMEHRHGNQREFFADLLHLDHGNALIGRLADSVAVLGGSRPGRQWNRQIPLYNVLRGAMSRILHYRRVKLHSVADVAIEGPLVEPLIHAVAELLDNATRYSPPETRVHLTATQVQSGVAIEVEDSGVGLTEETRRRAEAVLNSMHGGLDLDDLGEAPRLGLAVVSRLSKTHDFLISLRPSSYGGVRAVLVAPQEIIRPTHAPGGEVASAAVFPPPKIKRRPGSAPPKVPPPMEDPPIAEYHGEGLPQRRRHMPNTPRIRATRASENPPRDSAESLPPREPGLWIDSFMSGFNGPAPEADSGRPNSDAMSDKEE</sequence>
<gene>
    <name evidence="8" type="ORF">ADK38_33100</name>
</gene>
<evidence type="ECO:0000313" key="9">
    <source>
        <dbReference type="Proteomes" id="UP000037020"/>
    </source>
</evidence>
<proteinExistence type="predicted"/>
<comment type="caution">
    <text evidence="8">The sequence shown here is derived from an EMBL/GenBank/DDBJ whole genome shotgun (WGS) entry which is preliminary data.</text>
</comment>
<protein>
    <recommendedName>
        <fullName evidence="2">histidine kinase</fullName>
        <ecNumber evidence="2">2.7.13.3</ecNumber>
    </recommendedName>
</protein>
<organism evidence="8 9">
    <name type="scientific">Streptomyces varsoviensis</name>
    <dbReference type="NCBI Taxonomy" id="67373"/>
    <lineage>
        <taxon>Bacteria</taxon>
        <taxon>Bacillati</taxon>
        <taxon>Actinomycetota</taxon>
        <taxon>Actinomycetes</taxon>
        <taxon>Kitasatosporales</taxon>
        <taxon>Streptomycetaceae</taxon>
        <taxon>Streptomyces</taxon>
    </lineage>
</organism>
<evidence type="ECO:0000256" key="6">
    <source>
        <dbReference type="SAM" id="MobiDB-lite"/>
    </source>
</evidence>
<feature type="region of interest" description="Disordered" evidence="6">
    <location>
        <begin position="323"/>
        <end position="436"/>
    </location>
</feature>
<reference evidence="8 9" key="1">
    <citation type="submission" date="2015-07" db="EMBL/GenBank/DDBJ databases">
        <authorList>
            <person name="Ju K.-S."/>
            <person name="Doroghazi J.R."/>
            <person name="Metcalf W.W."/>
        </authorList>
    </citation>
    <scope>NUCLEOTIDE SEQUENCE [LARGE SCALE GENOMIC DNA]</scope>
    <source>
        <strain evidence="8 9">NRRL B-3589</strain>
    </source>
</reference>
<accession>A0ABR5IY31</accession>
<evidence type="ECO:0000256" key="2">
    <source>
        <dbReference type="ARBA" id="ARBA00012438"/>
    </source>
</evidence>
<feature type="domain" description="Histidine kinase/HSP90-like ATPase" evidence="7">
    <location>
        <begin position="204"/>
        <end position="318"/>
    </location>
</feature>
<comment type="catalytic activity">
    <reaction evidence="1">
        <text>ATP + protein L-histidine = ADP + protein N-phospho-L-histidine.</text>
        <dbReference type="EC" id="2.7.13.3"/>
    </reaction>
</comment>
<feature type="compositionally biased region" description="Pro residues" evidence="6">
    <location>
        <begin position="346"/>
        <end position="357"/>
    </location>
</feature>
<keyword evidence="8" id="KW-0067">ATP-binding</keyword>
<dbReference type="Gene3D" id="3.30.565.10">
    <property type="entry name" value="Histidine kinase-like ATPase, C-terminal domain"/>
    <property type="match status" value="1"/>
</dbReference>
<evidence type="ECO:0000259" key="7">
    <source>
        <dbReference type="SMART" id="SM00387"/>
    </source>
</evidence>
<keyword evidence="3" id="KW-0597">Phosphoprotein</keyword>
<dbReference type="EC" id="2.7.13.3" evidence="2"/>
<keyword evidence="9" id="KW-1185">Reference proteome</keyword>
<dbReference type="SUPFAM" id="SSF55874">
    <property type="entry name" value="ATPase domain of HSP90 chaperone/DNA topoisomerase II/histidine kinase"/>
    <property type="match status" value="1"/>
</dbReference>
<evidence type="ECO:0000256" key="4">
    <source>
        <dbReference type="ARBA" id="ARBA00022679"/>
    </source>
</evidence>
<evidence type="ECO:0000313" key="8">
    <source>
        <dbReference type="EMBL" id="KOG86069.1"/>
    </source>
</evidence>
<evidence type="ECO:0000256" key="5">
    <source>
        <dbReference type="ARBA" id="ARBA00022777"/>
    </source>
</evidence>
<keyword evidence="4" id="KW-0808">Transferase</keyword>
<keyword evidence="8" id="KW-0547">Nucleotide-binding</keyword>